<sequence length="342" mass="39042">MTDKFPFLKLPEIVMDNVLHYCDYMEIASLRKTCRSLREFVDTAKPDGRVDKLMIDCDAYEGKFLLQLGEKTVEISYTKTMDGCSIFDTGNWMWSILLKGEDYMELLKSDFSVLLRHQKSLLKVMEIRGKSADIEQVLNILKAHSKNPRARKFPLRTSKLSLIELSVSQILLALSSVDAQSLRSLSIRGCKQNMLLNEITETEQWRHLDTCIFTGLSRDSNSISGFRISDVCRISHLNSFRGHVTMVSAADLYYLKTTFLKSTNFSSCRIRSDSIASVSDIATTFGVQPFVRNGIFSSHDEWFFRKPNDKFGVLYLSLKQFKHVKFGHKNNVKVPTGAVIID</sequence>
<dbReference type="PANTHER" id="PTHR23015:SF4">
    <property type="entry name" value="DUF38 DOMAIN-CONTAINING PROTEIN-RELATED"/>
    <property type="match status" value="1"/>
</dbReference>
<evidence type="ECO:0000313" key="3">
    <source>
        <dbReference type="Proteomes" id="UP000483820"/>
    </source>
</evidence>
<comment type="caution">
    <text evidence="2">The sequence shown here is derived from an EMBL/GenBank/DDBJ whole genome shotgun (WGS) entry which is preliminary data.</text>
</comment>
<dbReference type="SUPFAM" id="SSF81383">
    <property type="entry name" value="F-box domain"/>
    <property type="match status" value="1"/>
</dbReference>
<dbReference type="InterPro" id="IPR036047">
    <property type="entry name" value="F-box-like_dom_sf"/>
</dbReference>
<dbReference type="CTD" id="9808769"/>
<proteinExistence type="predicted"/>
<dbReference type="AlphaFoldDB" id="A0A6A5GJV4"/>
<dbReference type="InterPro" id="IPR002900">
    <property type="entry name" value="DUF38/FTH_CAE_spp"/>
</dbReference>
<dbReference type="InterPro" id="IPR001810">
    <property type="entry name" value="F-box_dom"/>
</dbReference>
<dbReference type="Proteomes" id="UP000483820">
    <property type="component" value="Chromosome V"/>
</dbReference>
<dbReference type="PANTHER" id="PTHR23015">
    <property type="entry name" value="UNCHARACTERIZED C.ELEGANS PROTEIN"/>
    <property type="match status" value="1"/>
</dbReference>
<feature type="domain" description="F-box" evidence="1">
    <location>
        <begin position="4"/>
        <end position="53"/>
    </location>
</feature>
<dbReference type="GO" id="GO:0045087">
    <property type="term" value="P:innate immune response"/>
    <property type="evidence" value="ECO:0007669"/>
    <property type="project" value="TreeGrafter"/>
</dbReference>
<evidence type="ECO:0000259" key="1">
    <source>
        <dbReference type="PROSITE" id="PS50181"/>
    </source>
</evidence>
<dbReference type="RefSeq" id="XP_003104678.2">
    <property type="nucleotide sequence ID" value="XM_003104630.2"/>
</dbReference>
<evidence type="ECO:0000313" key="2">
    <source>
        <dbReference type="EMBL" id="KAF1754835.1"/>
    </source>
</evidence>
<dbReference type="GeneID" id="9808769"/>
<dbReference type="Pfam" id="PF00646">
    <property type="entry name" value="F-box"/>
    <property type="match status" value="1"/>
</dbReference>
<name>A0A6A5GJV4_CAERE</name>
<dbReference type="InterPro" id="IPR040161">
    <property type="entry name" value="FB224"/>
</dbReference>
<reference evidence="2 3" key="1">
    <citation type="submission" date="2019-12" db="EMBL/GenBank/DDBJ databases">
        <title>Chromosome-level assembly of the Caenorhabditis remanei genome.</title>
        <authorList>
            <person name="Teterina A.A."/>
            <person name="Willis J.H."/>
            <person name="Phillips P.C."/>
        </authorList>
    </citation>
    <scope>NUCLEOTIDE SEQUENCE [LARGE SCALE GENOMIC DNA]</scope>
    <source>
        <strain evidence="2 3">PX506</strain>
        <tissue evidence="2">Whole organism</tissue>
    </source>
</reference>
<dbReference type="Pfam" id="PF01827">
    <property type="entry name" value="FTH"/>
    <property type="match status" value="1"/>
</dbReference>
<organism evidence="2 3">
    <name type="scientific">Caenorhabditis remanei</name>
    <name type="common">Caenorhabditis vulgaris</name>
    <dbReference type="NCBI Taxonomy" id="31234"/>
    <lineage>
        <taxon>Eukaryota</taxon>
        <taxon>Metazoa</taxon>
        <taxon>Ecdysozoa</taxon>
        <taxon>Nematoda</taxon>
        <taxon>Chromadorea</taxon>
        <taxon>Rhabditida</taxon>
        <taxon>Rhabditina</taxon>
        <taxon>Rhabditomorpha</taxon>
        <taxon>Rhabditoidea</taxon>
        <taxon>Rhabditidae</taxon>
        <taxon>Peloderinae</taxon>
        <taxon>Caenorhabditis</taxon>
    </lineage>
</organism>
<gene>
    <name evidence="2" type="ORF">GCK72_021400</name>
</gene>
<accession>A0A6A5GJV4</accession>
<dbReference type="KEGG" id="crq:GCK72_021400"/>
<protein>
    <recommendedName>
        <fullName evidence="1">F-box domain-containing protein</fullName>
    </recommendedName>
</protein>
<dbReference type="EMBL" id="WUAV01000005">
    <property type="protein sequence ID" value="KAF1754835.1"/>
    <property type="molecule type" value="Genomic_DNA"/>
</dbReference>
<dbReference type="PROSITE" id="PS50181">
    <property type="entry name" value="FBOX"/>
    <property type="match status" value="1"/>
</dbReference>